<sequence length="869" mass="97711">MLVVSNFKEITALAQIHLHQHSMTSLHGRTAKLATWIPVAARARRRQREPASYGLIDVDTNGYIAYCPCMGRFGNQADHFLGALGFAKAINRTLILPPWVEYRTGEIGSVTFCYSSRGNSESCNAKEGNPFGPFWDNFNVDFVDSEFYGPFHYDVHHTDIASQWRKKYPAVSWPVLAFTGAPASFPVQLENKSLQKCVVWNDEMLNKAKKFVKGSLPPGAFVGIHLRNGIDWVRACEFISSSPNLFAAAQCLGYRNERGKATDSMCLPSLEVILKHLKRVIRNGKNIKSVFVASDSNYMIEDLTNNLSRMNISVHRQPEPASPHLDLAILGRSNYFIGNCISSFTAFVAREREKMTSYVINSSYSHVTLLHKAVGNNNYKEATNLINLGENVNSICHYPAKKYKNNTNCTALHLAVSKGNKKIVELLLKNNADINIEANCLDSNEDPKYSVAKEYFNRTPLLLAVAQENKEIVELLIKNNADINLKTSTGESALGLALKSNNKELIEILLTAGVDINLHSENVTSLHWAVANNNYLVAEYLINHGSDVNTVCHYPPREFFNTCCSPLHVAVKNQNKEMVELLLRNNADVNVKANCDKTTPCYVPVRDYFNRTPLHIAVDKEDKTIVKILIKHKADVNLTTKTGETALSIAVKKENLGLIKLLIHADAHVNSINPSHVSPLYLAIIRQENLRVLEFLLDHGADFDNIVDFGGNLIALHNYDRSIKDVIKRHIIKLEALGLFSGPYFGTIGIEFDIFTKNCNEEIEKLKKVGININKITFFDVLTMCQHKLAMKLTHVNKDNLAHLKTKAKLTFPLYGELVKHHLTKAARRKKLLIKANITLTNIFKSALPNIFLREMYYYFSNQDLNLLS</sequence>
<dbReference type="PROSITE" id="PS50088">
    <property type="entry name" value="ANK_REPEAT"/>
    <property type="match status" value="8"/>
</dbReference>
<keyword evidence="9" id="KW-0914">Notch signaling pathway</keyword>
<dbReference type="PANTHER" id="PTHR21420">
    <property type="entry name" value="GDP-FUCOSE PROTEIN O-FUCOSYLTRANSFERASE 1"/>
    <property type="match status" value="1"/>
</dbReference>
<feature type="repeat" description="ANK" evidence="17">
    <location>
        <begin position="521"/>
        <end position="553"/>
    </location>
</feature>
<evidence type="ECO:0000313" key="19">
    <source>
        <dbReference type="Proteomes" id="UP000786811"/>
    </source>
</evidence>
<dbReference type="SMART" id="SM00248">
    <property type="entry name" value="ANK"/>
    <property type="match status" value="9"/>
</dbReference>
<keyword evidence="11" id="KW-0325">Glycoprotein</keyword>
<comment type="catalytic activity">
    <reaction evidence="16">
        <text>L-seryl-[protein] + GDP-beta-L-fucose = 3-O-(alpha-L-fucosyl)-L-seryl-[protein] + GDP + H(+)</text>
        <dbReference type="Rhea" id="RHEA:63644"/>
        <dbReference type="Rhea" id="RHEA-COMP:9863"/>
        <dbReference type="Rhea" id="RHEA-COMP:17914"/>
        <dbReference type="ChEBI" id="CHEBI:15378"/>
        <dbReference type="ChEBI" id="CHEBI:29999"/>
        <dbReference type="ChEBI" id="CHEBI:57273"/>
        <dbReference type="ChEBI" id="CHEBI:58189"/>
        <dbReference type="ChEBI" id="CHEBI:189632"/>
        <dbReference type="EC" id="2.4.1.221"/>
    </reaction>
    <physiologicalReaction direction="left-to-right" evidence="16">
        <dbReference type="Rhea" id="RHEA:63645"/>
    </physiologicalReaction>
</comment>
<dbReference type="GO" id="GO:0046922">
    <property type="term" value="F:peptide-O-fucosyltransferase activity"/>
    <property type="evidence" value="ECO:0007669"/>
    <property type="project" value="UniProtKB-EC"/>
</dbReference>
<keyword evidence="17" id="KW-0040">ANK repeat</keyword>
<dbReference type="AlphaFoldDB" id="A0A8J2HH62"/>
<organism evidence="18 19">
    <name type="scientific">Cotesia congregata</name>
    <name type="common">Parasitoid wasp</name>
    <name type="synonym">Apanteles congregatus</name>
    <dbReference type="NCBI Taxonomy" id="51543"/>
    <lineage>
        <taxon>Eukaryota</taxon>
        <taxon>Metazoa</taxon>
        <taxon>Ecdysozoa</taxon>
        <taxon>Arthropoda</taxon>
        <taxon>Hexapoda</taxon>
        <taxon>Insecta</taxon>
        <taxon>Pterygota</taxon>
        <taxon>Neoptera</taxon>
        <taxon>Endopterygota</taxon>
        <taxon>Hymenoptera</taxon>
        <taxon>Apocrita</taxon>
        <taxon>Ichneumonoidea</taxon>
        <taxon>Braconidae</taxon>
        <taxon>Microgastrinae</taxon>
        <taxon>Cotesia</taxon>
    </lineage>
</organism>
<dbReference type="UniPathway" id="UPA00378"/>
<evidence type="ECO:0000256" key="10">
    <source>
        <dbReference type="ARBA" id="ARBA00023157"/>
    </source>
</evidence>
<feature type="repeat" description="ANK" evidence="17">
    <location>
        <begin position="489"/>
        <end position="521"/>
    </location>
</feature>
<evidence type="ECO:0000256" key="9">
    <source>
        <dbReference type="ARBA" id="ARBA00022976"/>
    </source>
</evidence>
<keyword evidence="13" id="KW-0119">Carbohydrate metabolism</keyword>
<keyword evidence="7" id="KW-0808">Transferase</keyword>
<name>A0A8J2HH62_COTCN</name>
<evidence type="ECO:0000256" key="15">
    <source>
        <dbReference type="ARBA" id="ARBA00047273"/>
    </source>
</evidence>
<evidence type="ECO:0000256" key="1">
    <source>
        <dbReference type="ARBA" id="ARBA00004240"/>
    </source>
</evidence>
<evidence type="ECO:0000256" key="12">
    <source>
        <dbReference type="ARBA" id="ARBA00023253"/>
    </source>
</evidence>
<dbReference type="InterPro" id="IPR019378">
    <property type="entry name" value="GDP-Fuc_O-FucTrfase"/>
</dbReference>
<feature type="repeat" description="ANK" evidence="17">
    <location>
        <begin position="407"/>
        <end position="439"/>
    </location>
</feature>
<dbReference type="Gene3D" id="3.40.50.11340">
    <property type="match status" value="2"/>
</dbReference>
<keyword evidence="10" id="KW-1015">Disulfide bond</keyword>
<dbReference type="Pfam" id="PF10250">
    <property type="entry name" value="O-FucT"/>
    <property type="match status" value="2"/>
</dbReference>
<dbReference type="EC" id="2.4.1.221" evidence="4"/>
<evidence type="ECO:0000256" key="2">
    <source>
        <dbReference type="ARBA" id="ARBA00004922"/>
    </source>
</evidence>
<feature type="repeat" description="ANK" evidence="17">
    <location>
        <begin position="565"/>
        <end position="594"/>
    </location>
</feature>
<dbReference type="Pfam" id="PF12796">
    <property type="entry name" value="Ank_2"/>
    <property type="match status" value="3"/>
</dbReference>
<dbReference type="InterPro" id="IPR002110">
    <property type="entry name" value="Ankyrin_rpt"/>
</dbReference>
<accession>A0A8J2HH62</accession>
<evidence type="ECO:0000256" key="7">
    <source>
        <dbReference type="ARBA" id="ARBA00022679"/>
    </source>
</evidence>
<feature type="repeat" description="ANK" evidence="17">
    <location>
        <begin position="675"/>
        <end position="708"/>
    </location>
</feature>
<keyword evidence="6" id="KW-0328">Glycosyltransferase</keyword>
<evidence type="ECO:0000256" key="16">
    <source>
        <dbReference type="ARBA" id="ARBA00048647"/>
    </source>
</evidence>
<dbReference type="GO" id="GO:0005783">
    <property type="term" value="C:endoplasmic reticulum"/>
    <property type="evidence" value="ECO:0007669"/>
    <property type="project" value="UniProtKB-SubCell"/>
</dbReference>
<feature type="repeat" description="ANK" evidence="17">
    <location>
        <begin position="609"/>
        <end position="641"/>
    </location>
</feature>
<dbReference type="InterPro" id="IPR039922">
    <property type="entry name" value="POFUT1"/>
</dbReference>
<comment type="caution">
    <text evidence="18">The sequence shown here is derived from an EMBL/GenBank/DDBJ whole genome shotgun (WGS) entry which is preliminary data.</text>
</comment>
<comment type="subcellular location">
    <subcellularLocation>
        <location evidence="1">Endoplasmic reticulum</location>
    </subcellularLocation>
</comment>
<dbReference type="InterPro" id="IPR036770">
    <property type="entry name" value="Ankyrin_rpt-contain_sf"/>
</dbReference>
<feature type="repeat" description="ANK" evidence="17">
    <location>
        <begin position="642"/>
        <end position="674"/>
    </location>
</feature>
<dbReference type="Gene3D" id="3.40.50.11350">
    <property type="match status" value="1"/>
</dbReference>
<dbReference type="EMBL" id="CAJNRD030001121">
    <property type="protein sequence ID" value="CAG5097397.1"/>
    <property type="molecule type" value="Genomic_DNA"/>
</dbReference>
<dbReference type="PRINTS" id="PR01415">
    <property type="entry name" value="ANKYRIN"/>
</dbReference>
<gene>
    <name evidence="18" type="ORF">HICCMSTLAB_LOCUS8687</name>
</gene>
<dbReference type="CDD" id="cd11302">
    <property type="entry name" value="O-FucT-1"/>
    <property type="match status" value="1"/>
</dbReference>
<keyword evidence="19" id="KW-1185">Reference proteome</keyword>
<dbReference type="Gene3D" id="1.25.40.20">
    <property type="entry name" value="Ankyrin repeat-containing domain"/>
    <property type="match status" value="3"/>
</dbReference>
<evidence type="ECO:0000256" key="17">
    <source>
        <dbReference type="PROSITE-ProRule" id="PRU00023"/>
    </source>
</evidence>
<reference evidence="18" key="1">
    <citation type="submission" date="2021-04" db="EMBL/GenBank/DDBJ databases">
        <authorList>
            <person name="Chebbi M.A.C M."/>
        </authorList>
    </citation>
    <scope>NUCLEOTIDE SEQUENCE</scope>
</reference>
<evidence type="ECO:0000256" key="11">
    <source>
        <dbReference type="ARBA" id="ARBA00023180"/>
    </source>
</evidence>
<keyword evidence="8" id="KW-0256">Endoplasmic reticulum</keyword>
<protein>
    <recommendedName>
        <fullName evidence="5">GDP-fucose protein O-fucosyltransferase 1</fullName>
        <ecNumber evidence="4">2.4.1.221</ecNumber>
    </recommendedName>
    <alternativeName>
        <fullName evidence="14">Peptide-O-fucosyltransferase 1</fullName>
    </alternativeName>
</protein>
<dbReference type="SUPFAM" id="SSF48403">
    <property type="entry name" value="Ankyrin repeat"/>
    <property type="match status" value="1"/>
</dbReference>
<evidence type="ECO:0000256" key="3">
    <source>
        <dbReference type="ARBA" id="ARBA00010626"/>
    </source>
</evidence>
<proteinExistence type="inferred from homology"/>
<evidence type="ECO:0000256" key="8">
    <source>
        <dbReference type="ARBA" id="ARBA00022824"/>
    </source>
</evidence>
<comment type="pathway">
    <text evidence="2">Protein modification; protein glycosylation.</text>
</comment>
<keyword evidence="12" id="KW-0294">Fucose metabolism</keyword>
<comment type="catalytic activity">
    <reaction evidence="15">
        <text>L-threonyl-[protein] + GDP-beta-L-fucose = 3-O-(alpha-L-fucosyl)-L-threonyl-[protein] + GDP + H(+)</text>
        <dbReference type="Rhea" id="RHEA:70491"/>
        <dbReference type="Rhea" id="RHEA-COMP:11060"/>
        <dbReference type="Rhea" id="RHEA-COMP:17915"/>
        <dbReference type="ChEBI" id="CHEBI:15378"/>
        <dbReference type="ChEBI" id="CHEBI:30013"/>
        <dbReference type="ChEBI" id="CHEBI:57273"/>
        <dbReference type="ChEBI" id="CHEBI:58189"/>
        <dbReference type="ChEBI" id="CHEBI:189631"/>
        <dbReference type="EC" id="2.4.1.221"/>
    </reaction>
    <physiologicalReaction direction="left-to-right" evidence="15">
        <dbReference type="Rhea" id="RHEA:70492"/>
    </physiologicalReaction>
</comment>
<dbReference type="Pfam" id="PF00023">
    <property type="entry name" value="Ank"/>
    <property type="match status" value="1"/>
</dbReference>
<dbReference type="PANTHER" id="PTHR21420:SF10">
    <property type="entry name" value="GDP-FUCOSE PROTEIN O-FUCOSYLTRANSFERASE 1"/>
    <property type="match status" value="1"/>
</dbReference>
<dbReference type="PROSITE" id="PS50297">
    <property type="entry name" value="ANK_REP_REGION"/>
    <property type="match status" value="7"/>
</dbReference>
<dbReference type="GO" id="GO:0007219">
    <property type="term" value="P:Notch signaling pathway"/>
    <property type="evidence" value="ECO:0007669"/>
    <property type="project" value="UniProtKB-KW"/>
</dbReference>
<comment type="similarity">
    <text evidence="3">Belongs to the glycosyltransferase 65 family.</text>
</comment>
<evidence type="ECO:0000256" key="4">
    <source>
        <dbReference type="ARBA" id="ARBA00012196"/>
    </source>
</evidence>
<evidence type="ECO:0000313" key="18">
    <source>
        <dbReference type="EMBL" id="CAG5097397.1"/>
    </source>
</evidence>
<feature type="repeat" description="ANK" evidence="17">
    <location>
        <begin position="456"/>
        <end position="488"/>
    </location>
</feature>
<evidence type="ECO:0000256" key="5">
    <source>
        <dbReference type="ARBA" id="ARBA00021745"/>
    </source>
</evidence>
<evidence type="ECO:0000256" key="14">
    <source>
        <dbReference type="ARBA" id="ARBA00033080"/>
    </source>
</evidence>
<dbReference type="Proteomes" id="UP000786811">
    <property type="component" value="Unassembled WGS sequence"/>
</dbReference>
<dbReference type="GO" id="GO:0006004">
    <property type="term" value="P:fucose metabolic process"/>
    <property type="evidence" value="ECO:0007669"/>
    <property type="project" value="UniProtKB-KW"/>
</dbReference>
<evidence type="ECO:0000256" key="6">
    <source>
        <dbReference type="ARBA" id="ARBA00022676"/>
    </source>
</evidence>
<evidence type="ECO:0000256" key="13">
    <source>
        <dbReference type="ARBA" id="ARBA00023277"/>
    </source>
</evidence>
<dbReference type="OrthoDB" id="10050276at2759"/>